<proteinExistence type="predicted"/>
<dbReference type="RefSeq" id="WP_080325479.1">
    <property type="nucleotide sequence ID" value="NZ_FQYW01000007.1"/>
</dbReference>
<dbReference type="EMBL" id="FQYW01000007">
    <property type="protein sequence ID" value="SHI53065.1"/>
    <property type="molecule type" value="Genomic_DNA"/>
</dbReference>
<name>A0A1M6BWD6_9FIRM</name>
<dbReference type="OrthoDB" id="856045at2"/>
<protein>
    <submittedName>
        <fullName evidence="1">Uncharacterized protein</fullName>
    </submittedName>
</protein>
<evidence type="ECO:0000313" key="2">
    <source>
        <dbReference type="Proteomes" id="UP000191240"/>
    </source>
</evidence>
<dbReference type="AlphaFoldDB" id="A0A1M6BWD6"/>
<accession>A0A1M6BWD6</accession>
<organism evidence="1 2">
    <name type="scientific">Anaerovibrio lipolyticus DSM 3074</name>
    <dbReference type="NCBI Taxonomy" id="1120997"/>
    <lineage>
        <taxon>Bacteria</taxon>
        <taxon>Bacillati</taxon>
        <taxon>Bacillota</taxon>
        <taxon>Negativicutes</taxon>
        <taxon>Selenomonadales</taxon>
        <taxon>Selenomonadaceae</taxon>
        <taxon>Anaerovibrio</taxon>
    </lineage>
</organism>
<sequence>MKDMIKIAAGFQNSVNLVYDLHHMEKIENYIPANAALDFIEDVIKSTDDNGTERARVLIGPYGKGKSHMVLALLSLLLKKDLNKFIHLLPKLEERANLKILIDGYYESNKKLLPVIISGSSSSISQAFLLALERTLKDEDLLNVMPETNYKAAVRCINKWQTEFPDTYQQFVNGIKSTGQDFIERLESFDITAYEEFEKIYPNLTAGSVFNPFLGFDVAELYESVLKSIKQKGYTGLFVVYDEFSKFLEANIKAASVSDTKQLQDFAEKCNRSGKEQMHLLLISHKEIANYIDQLPKQKTDGWRGVSERFKHTHFSDEYIQTYEIIDTVIQKDQVKWQKFVKKNNSVFAELEKTYKDHEMFRDIPVDNVLNVLQGAYPLHPSSLFILPRLSERVAQNERTLFTFLSANSHNTLQEYLKLHSDEKFFLITPDYIYDYFQPLLEKEVNTGTIGKNYELAKNILPKISDSEIQPKIVKILAMIYMLEQYDALPPTKEEIQHILEKDYTLSEIDRAIDDLIAKEYVIYLKRSNGYLCLKKASGINIYAQISNGKEANAHADIKEILNTLNFDRYMYPSRYNDDKEMTRFFAVEFINASDVTDEVNWHIKSENIPADGVIYAVLGESEEEIEIAKDIIESSTQNAERIIFALPHQYLSIRDKIIELHVVHQLREAAVGDEVLYGEYDLIYDDLYAMVKDFLQGYTRPENKTVSFYYLGEKQKFYRKSQLSELMSNICHKIYSDTPVINNEVINKNEITSTALNSLHKVLTAILRKDVESELGLSGFGQEVSIMRSTIMNTGLLSNNDDVWTLNKFSADEKINGVMKTIYSFIDGAGTGNPKSFNELYQKLMGPIGKIGLRRGVIPIYIAVALHIYQGRIIIYDEKTPVDISADILQQINVEPEKFYLERIDWSEDKEKYIKGLEDIFADYIPAAATNGDLFEHVARGMYGWYLSLPKYAKELTVTVSGNTVKREYLQIIKNIKGMQSANDLLFQKIPRSVGIDISKNNELIQLINDAKRLFDEAVPTLIQAIGGYLRQTFGKSQPKRASLQSIMLDWCETLPNGVLEESFADGTEKFLELCQQEDFSEADWLLHIARMTTGLRFNDWDKNTFSLFSERVSQYKLSAENFVAKPFNDADSDELQEGFEFSFVNDKGKTQRRRFATVDYSPRAKLLLNSIEANIDAMGQSISEQEKRQVLAEILKKLC</sequence>
<evidence type="ECO:0000313" key="1">
    <source>
        <dbReference type="EMBL" id="SHI53065.1"/>
    </source>
</evidence>
<reference evidence="1 2" key="1">
    <citation type="submission" date="2016-11" db="EMBL/GenBank/DDBJ databases">
        <authorList>
            <person name="Jaros S."/>
            <person name="Januszkiewicz K."/>
            <person name="Wedrychowicz H."/>
        </authorList>
    </citation>
    <scope>NUCLEOTIDE SEQUENCE [LARGE SCALE GENOMIC DNA]</scope>
    <source>
        <strain evidence="1 2">DSM 3074</strain>
    </source>
</reference>
<gene>
    <name evidence="1" type="ORF">SAMN02745671_00877</name>
</gene>
<dbReference type="Proteomes" id="UP000191240">
    <property type="component" value="Unassembled WGS sequence"/>
</dbReference>